<organism evidence="3 4">
    <name type="scientific">Micromonospora phaseoli</name>
    <dbReference type="NCBI Taxonomy" id="1144548"/>
    <lineage>
        <taxon>Bacteria</taxon>
        <taxon>Bacillati</taxon>
        <taxon>Actinomycetota</taxon>
        <taxon>Actinomycetes</taxon>
        <taxon>Micromonosporales</taxon>
        <taxon>Micromonosporaceae</taxon>
        <taxon>Micromonospora</taxon>
    </lineage>
</organism>
<dbReference type="STRING" id="1144548.SAMN05443287_11754"/>
<evidence type="ECO:0000256" key="1">
    <source>
        <dbReference type="ARBA" id="ARBA00001933"/>
    </source>
</evidence>
<accession>A0A1H7DT64</accession>
<comment type="similarity">
    <text evidence="2">Belongs to the DegT/DnrJ/EryC1 family.</text>
</comment>
<dbReference type="OrthoDB" id="9804264at2"/>
<keyword evidence="3" id="KW-0808">Transferase</keyword>
<dbReference type="GO" id="GO:0030170">
    <property type="term" value="F:pyridoxal phosphate binding"/>
    <property type="evidence" value="ECO:0007669"/>
    <property type="project" value="TreeGrafter"/>
</dbReference>
<reference evidence="4" key="1">
    <citation type="submission" date="2016-10" db="EMBL/GenBank/DDBJ databases">
        <authorList>
            <person name="Varghese N."/>
            <person name="Submissions S."/>
        </authorList>
    </citation>
    <scope>NUCLEOTIDE SEQUENCE [LARGE SCALE GENOMIC DNA]</scope>
    <source>
        <strain evidence="4">CGMCC 4.7038</strain>
    </source>
</reference>
<dbReference type="Gene3D" id="3.40.640.10">
    <property type="entry name" value="Type I PLP-dependent aspartate aminotransferase-like (Major domain)"/>
    <property type="match status" value="1"/>
</dbReference>
<sequence length="438" mass="47056">MCTDNVLTGTSVDGMTTSIPLDRRLAVDGGRPYRPPETPWPRWPVPAPNAERNLSAVLHGGRWAISSPAYGDTALFERRFAADFARYVGTRHCVPVDHGSSALVVALESLGLGFGDAVLVPALTWTASATAALRAGLVPVLVDVDLDTGCVGPEDLDLSVEPRAVVAVHWASNMADIPALDAVTAPHGISVVEDCAQAHGATWQGRQAGSFGRLGCFSFQHGKVLSCGEGGAVVTDDDTLAPVLQELRADSRRYRSRATPPGELDLEESAGVQGANFCMSEFSAAVACAQLAALDEQHDVRNRNYALLTELVADLDEVRLLQPAPAQTRTSIYEGTIIFDELPAAMDNGAVATALTAELGRRFYVTDEPLHRSRLLQPWTKPLLAPLAERFTAIHRDRSYPKTEWLAAHTVQTHHSTFLGGERDMHDIAGAISKICAR</sequence>
<proteinExistence type="inferred from homology"/>
<dbReference type="Proteomes" id="UP000198707">
    <property type="component" value="Unassembled WGS sequence"/>
</dbReference>
<dbReference type="SUPFAM" id="SSF53383">
    <property type="entry name" value="PLP-dependent transferases"/>
    <property type="match status" value="1"/>
</dbReference>
<evidence type="ECO:0000313" key="3">
    <source>
        <dbReference type="EMBL" id="SEK04933.1"/>
    </source>
</evidence>
<dbReference type="InterPro" id="IPR000653">
    <property type="entry name" value="DegT/StrS_aminotransferase"/>
</dbReference>
<dbReference type="InterPro" id="IPR015424">
    <property type="entry name" value="PyrdxlP-dep_Trfase"/>
</dbReference>
<keyword evidence="4" id="KW-1185">Reference proteome</keyword>
<dbReference type="EMBL" id="FNYV01000017">
    <property type="protein sequence ID" value="SEK04933.1"/>
    <property type="molecule type" value="Genomic_DNA"/>
</dbReference>
<dbReference type="GO" id="GO:0008483">
    <property type="term" value="F:transaminase activity"/>
    <property type="evidence" value="ECO:0007669"/>
    <property type="project" value="UniProtKB-KW"/>
</dbReference>
<gene>
    <name evidence="3" type="ORF">SAMN05443287_11754</name>
</gene>
<dbReference type="InterPro" id="IPR015422">
    <property type="entry name" value="PyrdxlP-dep_Trfase_small"/>
</dbReference>
<keyword evidence="3" id="KW-0032">Aminotransferase</keyword>
<dbReference type="Pfam" id="PF01041">
    <property type="entry name" value="DegT_DnrJ_EryC1"/>
    <property type="match status" value="1"/>
</dbReference>
<protein>
    <submittedName>
        <fullName evidence="3">L-glutamine:2-deoxy-scyllo-inosose/3-amino-2,3-dideoxy-scyllo-inosose aminotransferase</fullName>
    </submittedName>
</protein>
<name>A0A1H7DT64_9ACTN</name>
<dbReference type="GO" id="GO:0000271">
    <property type="term" value="P:polysaccharide biosynthetic process"/>
    <property type="evidence" value="ECO:0007669"/>
    <property type="project" value="TreeGrafter"/>
</dbReference>
<dbReference type="Gene3D" id="3.90.1150.10">
    <property type="entry name" value="Aspartate Aminotransferase, domain 1"/>
    <property type="match status" value="1"/>
</dbReference>
<evidence type="ECO:0000256" key="2">
    <source>
        <dbReference type="RuleBase" id="RU004508"/>
    </source>
</evidence>
<dbReference type="PANTHER" id="PTHR30244">
    <property type="entry name" value="TRANSAMINASE"/>
    <property type="match status" value="1"/>
</dbReference>
<dbReference type="InterPro" id="IPR015421">
    <property type="entry name" value="PyrdxlP-dep_Trfase_major"/>
</dbReference>
<comment type="cofactor">
    <cofactor evidence="1">
        <name>pyridoxal 5'-phosphate</name>
        <dbReference type="ChEBI" id="CHEBI:597326"/>
    </cofactor>
</comment>
<evidence type="ECO:0000313" key="4">
    <source>
        <dbReference type="Proteomes" id="UP000198707"/>
    </source>
</evidence>
<keyword evidence="2" id="KW-0663">Pyridoxal phosphate</keyword>
<dbReference type="PANTHER" id="PTHR30244:SF34">
    <property type="entry name" value="DTDP-4-AMINO-4,6-DIDEOXYGALACTOSE TRANSAMINASE"/>
    <property type="match status" value="1"/>
</dbReference>
<dbReference type="AlphaFoldDB" id="A0A1H7DT64"/>